<dbReference type="OrthoDB" id="1606438at2759"/>
<dbReference type="GO" id="GO:0008171">
    <property type="term" value="F:O-methyltransferase activity"/>
    <property type="evidence" value="ECO:0007669"/>
    <property type="project" value="InterPro"/>
</dbReference>
<dbReference type="InterPro" id="IPR036390">
    <property type="entry name" value="WH_DNA-bd_sf"/>
</dbReference>
<keyword evidence="6" id="KW-1185">Reference proteome</keyword>
<dbReference type="InterPro" id="IPR029063">
    <property type="entry name" value="SAM-dependent_MTases_sf"/>
</dbReference>
<dbReference type="AlphaFoldDB" id="A0A2D3VM19"/>
<dbReference type="RefSeq" id="XP_023630458.1">
    <property type="nucleotide sequence ID" value="XM_023774690.1"/>
</dbReference>
<dbReference type="STRING" id="112498.A0A2D3VM19"/>
<proteinExistence type="predicted"/>
<dbReference type="PANTHER" id="PTHR43712:SF12">
    <property type="entry name" value="STERIGMATOCYSTIN 8-O-METHYLTRANSFERASE"/>
    <property type="match status" value="1"/>
</dbReference>
<dbReference type="Gene3D" id="1.10.10.10">
    <property type="entry name" value="Winged helix-like DNA-binding domain superfamily/Winged helix DNA-binding domain"/>
    <property type="match status" value="1"/>
</dbReference>
<evidence type="ECO:0000256" key="3">
    <source>
        <dbReference type="ARBA" id="ARBA00022691"/>
    </source>
</evidence>
<dbReference type="PANTHER" id="PTHR43712">
    <property type="entry name" value="PUTATIVE (AFU_ORTHOLOGUE AFUA_4G14580)-RELATED"/>
    <property type="match status" value="1"/>
</dbReference>
<dbReference type="Gene3D" id="3.40.50.150">
    <property type="entry name" value="Vaccinia Virus protein VP39"/>
    <property type="match status" value="1"/>
</dbReference>
<keyword evidence="1 5" id="KW-0489">Methyltransferase</keyword>
<gene>
    <name evidence="5" type="ORF">RCC_09448</name>
</gene>
<dbReference type="GO" id="GO:0032259">
    <property type="term" value="P:methylation"/>
    <property type="evidence" value="ECO:0007669"/>
    <property type="project" value="UniProtKB-KW"/>
</dbReference>
<name>A0A2D3VM19_9PEZI</name>
<evidence type="ECO:0000313" key="6">
    <source>
        <dbReference type="Proteomes" id="UP000225277"/>
    </source>
</evidence>
<dbReference type="SUPFAM" id="SSF53335">
    <property type="entry name" value="S-adenosyl-L-methionine-dependent methyltransferases"/>
    <property type="match status" value="1"/>
</dbReference>
<evidence type="ECO:0000259" key="4">
    <source>
        <dbReference type="Pfam" id="PF00891"/>
    </source>
</evidence>
<evidence type="ECO:0000313" key="5">
    <source>
        <dbReference type="EMBL" id="CZT23734.1"/>
    </source>
</evidence>
<feature type="domain" description="O-methyltransferase C-terminal" evidence="4">
    <location>
        <begin position="194"/>
        <end position="387"/>
    </location>
</feature>
<accession>A0A2D3VM19</accession>
<evidence type="ECO:0000256" key="1">
    <source>
        <dbReference type="ARBA" id="ARBA00022603"/>
    </source>
</evidence>
<evidence type="ECO:0000256" key="2">
    <source>
        <dbReference type="ARBA" id="ARBA00022679"/>
    </source>
</evidence>
<dbReference type="Pfam" id="PF00891">
    <property type="entry name" value="Methyltransf_2"/>
    <property type="match status" value="1"/>
</dbReference>
<dbReference type="InterPro" id="IPR036388">
    <property type="entry name" value="WH-like_DNA-bd_sf"/>
</dbReference>
<dbReference type="GeneID" id="35604519"/>
<dbReference type="SUPFAM" id="SSF46785">
    <property type="entry name" value="Winged helix' DNA-binding domain"/>
    <property type="match status" value="1"/>
</dbReference>
<dbReference type="Proteomes" id="UP000225277">
    <property type="component" value="Unassembled WGS sequence"/>
</dbReference>
<dbReference type="InterPro" id="IPR016461">
    <property type="entry name" value="COMT-like"/>
</dbReference>
<dbReference type="EMBL" id="FJUY01000018">
    <property type="protein sequence ID" value="CZT23734.1"/>
    <property type="molecule type" value="Genomic_DNA"/>
</dbReference>
<dbReference type="PROSITE" id="PS51683">
    <property type="entry name" value="SAM_OMT_II"/>
    <property type="match status" value="1"/>
</dbReference>
<reference evidence="5 6" key="1">
    <citation type="submission" date="2016-03" db="EMBL/GenBank/DDBJ databases">
        <authorList>
            <person name="Ploux O."/>
        </authorList>
    </citation>
    <scope>NUCLEOTIDE SEQUENCE [LARGE SCALE GENOMIC DNA]</scope>
    <source>
        <strain evidence="5 6">URUG2</strain>
    </source>
</reference>
<dbReference type="InterPro" id="IPR001077">
    <property type="entry name" value="COMT_C"/>
</dbReference>
<keyword evidence="3" id="KW-0949">S-adenosyl-L-methionine</keyword>
<organism evidence="5 6">
    <name type="scientific">Ramularia collo-cygni</name>
    <dbReference type="NCBI Taxonomy" id="112498"/>
    <lineage>
        <taxon>Eukaryota</taxon>
        <taxon>Fungi</taxon>
        <taxon>Dikarya</taxon>
        <taxon>Ascomycota</taxon>
        <taxon>Pezizomycotina</taxon>
        <taxon>Dothideomycetes</taxon>
        <taxon>Dothideomycetidae</taxon>
        <taxon>Mycosphaerellales</taxon>
        <taxon>Mycosphaerellaceae</taxon>
        <taxon>Ramularia</taxon>
    </lineage>
</organism>
<sequence>MSARSLKALAQSILANAEKLESYFETNNLPQPSFDEHAPAELPLSSEMLVVRRQAVDDAIELHDLLIGPAMLLRPVLNGTSLQAIWEFDIPSKVPLDGSISFQDLAKKVPLKQSDLQRMLRFAMVYHHIFQEKTPGIVSHTAASRLLVEDRNARAGLGFMFDECYQSFAHTIEAIKTRGAEEPGDSGWAVSREVNVPLWEYHTTHPDLGERASGAMVAFTKGFNLDTRALTNGYDWSTIGTLVDLGGANGHVAVDLARANPNLRCIVQELPEIVEKAKSEIPADMADRVSLVPHSFFDPQPTQADAYLFRQIFHNWSDVYGLKILKALVPAMKKGAKVIINDNIVPPPGVLPPMQERAVRAMDMIMLSLFNSREREKSDWENLFAEADPRFSDVKVWTLKGSQLGLVEATWSG</sequence>
<keyword evidence="2 5" id="KW-0808">Transferase</keyword>
<protein>
    <submittedName>
        <fullName evidence="5">Related to sterigmatocystin 7-O-methyltransferase</fullName>
    </submittedName>
</protein>